<gene>
    <name evidence="1" type="ORF">PDIGIT_LOCUS794</name>
</gene>
<dbReference type="EMBL" id="CAOQHR010000001">
    <property type="protein sequence ID" value="CAI6246518.1"/>
    <property type="molecule type" value="Genomic_DNA"/>
</dbReference>
<accession>A0A9W4U2D2</accession>
<name>A0A9W4U2D2_9PLEO</name>
<organism evidence="1 2">
    <name type="scientific">Periconia digitata</name>
    <dbReference type="NCBI Taxonomy" id="1303443"/>
    <lineage>
        <taxon>Eukaryota</taxon>
        <taxon>Fungi</taxon>
        <taxon>Dikarya</taxon>
        <taxon>Ascomycota</taxon>
        <taxon>Pezizomycotina</taxon>
        <taxon>Dothideomycetes</taxon>
        <taxon>Pleosporomycetidae</taxon>
        <taxon>Pleosporales</taxon>
        <taxon>Massarineae</taxon>
        <taxon>Periconiaceae</taxon>
        <taxon>Periconia</taxon>
    </lineage>
</organism>
<dbReference type="Proteomes" id="UP001152607">
    <property type="component" value="Unassembled WGS sequence"/>
</dbReference>
<reference evidence="1" key="1">
    <citation type="submission" date="2023-01" db="EMBL/GenBank/DDBJ databases">
        <authorList>
            <person name="Van Ghelder C."/>
            <person name="Rancurel C."/>
        </authorList>
    </citation>
    <scope>NUCLEOTIDE SEQUENCE</scope>
    <source>
        <strain evidence="1">CNCM I-4278</strain>
    </source>
</reference>
<proteinExistence type="predicted"/>
<keyword evidence="2" id="KW-1185">Reference proteome</keyword>
<dbReference type="OrthoDB" id="2861608at2759"/>
<dbReference type="AlphaFoldDB" id="A0A9W4U2D2"/>
<protein>
    <submittedName>
        <fullName evidence="1">Uncharacterized protein</fullName>
    </submittedName>
</protein>
<evidence type="ECO:0000313" key="1">
    <source>
        <dbReference type="EMBL" id="CAI6246518.1"/>
    </source>
</evidence>
<comment type="caution">
    <text evidence="1">The sequence shown here is derived from an EMBL/GenBank/DDBJ whole genome shotgun (WGS) entry which is preliminary data.</text>
</comment>
<sequence>MLHERPRQIPSWIVQPRYANVVMAVYNCMAQTVIFRAVGDQDRVTIKSCARLSTDQIEIEMRNPKYQLGQVGQIPTERGTTAPRCDVCKMMRSSDVVCKPNSNGVCRRCVSFGFPRCSWTPDVFQQSQLAHVIRGKLYSKCSCIPLCVP</sequence>
<evidence type="ECO:0000313" key="2">
    <source>
        <dbReference type="Proteomes" id="UP001152607"/>
    </source>
</evidence>